<keyword evidence="2" id="KW-0315">Glutamine amidotransferase</keyword>
<evidence type="ECO:0000313" key="3">
    <source>
        <dbReference type="Proteomes" id="UP001312865"/>
    </source>
</evidence>
<dbReference type="Proteomes" id="UP001312865">
    <property type="component" value="Unassembled WGS sequence"/>
</dbReference>
<protein>
    <submittedName>
        <fullName evidence="2">Type 1 glutamine amidotransferase</fullName>
        <ecNumber evidence="2">3.4.-.-</ecNumber>
    </submittedName>
</protein>
<dbReference type="InterPro" id="IPR029062">
    <property type="entry name" value="Class_I_gatase-like"/>
</dbReference>
<dbReference type="GO" id="GO:0016787">
    <property type="term" value="F:hydrolase activity"/>
    <property type="evidence" value="ECO:0007669"/>
    <property type="project" value="UniProtKB-KW"/>
</dbReference>
<keyword evidence="2" id="KW-0378">Hydrolase</keyword>
<feature type="domain" description="Glutamine amidotransferase" evidence="1">
    <location>
        <begin position="40"/>
        <end position="179"/>
    </location>
</feature>
<dbReference type="PANTHER" id="PTHR42695">
    <property type="entry name" value="GLUTAMINE AMIDOTRANSFERASE YLR126C-RELATED"/>
    <property type="match status" value="1"/>
</dbReference>
<dbReference type="CDD" id="cd01741">
    <property type="entry name" value="GATase1_1"/>
    <property type="match status" value="1"/>
</dbReference>
<gene>
    <name evidence="2" type="ORF">WAK64_04705</name>
</gene>
<proteinExistence type="predicted"/>
<dbReference type="InterPro" id="IPR044992">
    <property type="entry name" value="ChyE-like"/>
</dbReference>
<name>A0ABU8HAK8_9BACI</name>
<keyword evidence="3" id="KW-1185">Reference proteome</keyword>
<dbReference type="PANTHER" id="PTHR42695:SF5">
    <property type="entry name" value="GLUTAMINE AMIDOTRANSFERASE YLR126C-RELATED"/>
    <property type="match status" value="1"/>
</dbReference>
<evidence type="ECO:0000259" key="1">
    <source>
        <dbReference type="Pfam" id="PF00117"/>
    </source>
</evidence>
<dbReference type="EMBL" id="JBBAXC010000003">
    <property type="protein sequence ID" value="MEI5906353.1"/>
    <property type="molecule type" value="Genomic_DNA"/>
</dbReference>
<dbReference type="Gene3D" id="3.40.50.880">
    <property type="match status" value="1"/>
</dbReference>
<dbReference type="Pfam" id="PF00117">
    <property type="entry name" value="GATase"/>
    <property type="match status" value="1"/>
</dbReference>
<dbReference type="PROSITE" id="PS51273">
    <property type="entry name" value="GATASE_TYPE_1"/>
    <property type="match status" value="1"/>
</dbReference>
<dbReference type="RefSeq" id="WP_336585786.1">
    <property type="nucleotide sequence ID" value="NZ_JBBAXC010000003.1"/>
</dbReference>
<comment type="caution">
    <text evidence="2">The sequence shown here is derived from an EMBL/GenBank/DDBJ whole genome shotgun (WGS) entry which is preliminary data.</text>
</comment>
<evidence type="ECO:0000313" key="2">
    <source>
        <dbReference type="EMBL" id="MEI5906353.1"/>
    </source>
</evidence>
<dbReference type="EC" id="3.4.-.-" evidence="2"/>
<dbReference type="InterPro" id="IPR017926">
    <property type="entry name" value="GATASE"/>
</dbReference>
<sequence>MRLHYFQHVEYEDLGFIYDWCAENDVQLSKTEFYKEEPIFPDLNKIDGLVVLGGSMSVRDIHQYPWMTKEMSFIQEAIKCQKKIIGICMGAQLIAKALGSTVTQNKYEEIGWHSVDGIGSNKLSTLFRTHPSPLFQWHSDTFKLPKDSILLAKSDACSNQAFIYNHHVLAMQFHLEFTKEIVTHLLHDEGEPPMGPFTQSSQQIIHEEYFLQAKELLNKILTVFFKN</sequence>
<organism evidence="2 3">
    <name type="scientific">Bacillus spongiae</name>
    <dbReference type="NCBI Taxonomy" id="2683610"/>
    <lineage>
        <taxon>Bacteria</taxon>
        <taxon>Bacillati</taxon>
        <taxon>Bacillota</taxon>
        <taxon>Bacilli</taxon>
        <taxon>Bacillales</taxon>
        <taxon>Bacillaceae</taxon>
        <taxon>Bacillus</taxon>
    </lineage>
</organism>
<accession>A0ABU8HAK8</accession>
<dbReference type="SUPFAM" id="SSF52317">
    <property type="entry name" value="Class I glutamine amidotransferase-like"/>
    <property type="match status" value="1"/>
</dbReference>
<reference evidence="2 3" key="1">
    <citation type="journal article" date="2018" name="J. Microbiol.">
        <title>Bacillus spongiae sp. nov., isolated from sponge of Jeju Island.</title>
        <authorList>
            <person name="Lee G.E."/>
            <person name="Im W.T."/>
            <person name="Park J.S."/>
        </authorList>
    </citation>
    <scope>NUCLEOTIDE SEQUENCE [LARGE SCALE GENOMIC DNA]</scope>
    <source>
        <strain evidence="2 3">135PIL107-10</strain>
    </source>
</reference>